<evidence type="ECO:0000259" key="5">
    <source>
        <dbReference type="PROSITE" id="PS50075"/>
    </source>
</evidence>
<dbReference type="SUPFAM" id="SSF47336">
    <property type="entry name" value="ACP-like"/>
    <property type="match status" value="1"/>
</dbReference>
<evidence type="ECO:0000256" key="2">
    <source>
        <dbReference type="ARBA" id="ARBA00006432"/>
    </source>
</evidence>
<dbReference type="SUPFAM" id="SSF56801">
    <property type="entry name" value="Acetyl-CoA synthetase-like"/>
    <property type="match status" value="1"/>
</dbReference>
<dbReference type="PROSITE" id="PS00012">
    <property type="entry name" value="PHOSPHOPANTETHEINE"/>
    <property type="match status" value="1"/>
</dbReference>
<dbReference type="GO" id="GO:0009366">
    <property type="term" value="C:enterobactin synthetase complex"/>
    <property type="evidence" value="ECO:0007669"/>
    <property type="project" value="TreeGrafter"/>
</dbReference>
<dbReference type="SUPFAM" id="SSF53474">
    <property type="entry name" value="alpha/beta-Hydrolases"/>
    <property type="match status" value="1"/>
</dbReference>
<dbReference type="InterPro" id="IPR045851">
    <property type="entry name" value="AMP-bd_C_sf"/>
</dbReference>
<evidence type="ECO:0000259" key="6">
    <source>
        <dbReference type="PROSITE" id="PS50873"/>
    </source>
</evidence>
<comment type="cofactor">
    <cofactor evidence="1">
        <name>pantetheine 4'-phosphate</name>
        <dbReference type="ChEBI" id="CHEBI:47942"/>
    </cofactor>
</comment>
<dbReference type="Gene3D" id="3.30.300.30">
    <property type="match status" value="1"/>
</dbReference>
<dbReference type="SUPFAM" id="SSF52777">
    <property type="entry name" value="CoA-dependent acyltransferases"/>
    <property type="match status" value="2"/>
</dbReference>
<dbReference type="GO" id="GO:0008610">
    <property type="term" value="P:lipid biosynthetic process"/>
    <property type="evidence" value="ECO:0007669"/>
    <property type="project" value="UniProtKB-ARBA"/>
</dbReference>
<organism evidence="7 8">
    <name type="scientific">Streptomyces rubellomurinus (strain ATCC 31215)</name>
    <dbReference type="NCBI Taxonomy" id="359131"/>
    <lineage>
        <taxon>Bacteria</taxon>
        <taxon>Bacillati</taxon>
        <taxon>Actinomycetota</taxon>
        <taxon>Actinomycetes</taxon>
        <taxon>Kitasatosporales</taxon>
        <taxon>Streptomycetaceae</taxon>
        <taxon>Streptomyces</taxon>
    </lineage>
</organism>
<dbReference type="GO" id="GO:0047527">
    <property type="term" value="F:2,3-dihydroxybenzoate-serine ligase activity"/>
    <property type="evidence" value="ECO:0007669"/>
    <property type="project" value="TreeGrafter"/>
</dbReference>
<dbReference type="Gene3D" id="2.30.38.10">
    <property type="entry name" value="Luciferase, Domain 3"/>
    <property type="match status" value="1"/>
</dbReference>
<dbReference type="FunFam" id="3.40.50.12780:FF:000012">
    <property type="entry name" value="Non-ribosomal peptide synthetase"/>
    <property type="match status" value="1"/>
</dbReference>
<dbReference type="InterPro" id="IPR020802">
    <property type="entry name" value="TesA-like"/>
</dbReference>
<evidence type="ECO:0000256" key="4">
    <source>
        <dbReference type="ARBA" id="ARBA00022553"/>
    </source>
</evidence>
<dbReference type="GO" id="GO:0009239">
    <property type="term" value="P:enterobactin biosynthetic process"/>
    <property type="evidence" value="ECO:0007669"/>
    <property type="project" value="TreeGrafter"/>
</dbReference>
<dbReference type="FunFam" id="1.10.1200.10:FF:000016">
    <property type="entry name" value="Non-ribosomal peptide synthase"/>
    <property type="match status" value="1"/>
</dbReference>
<dbReference type="PANTHER" id="PTHR45527">
    <property type="entry name" value="NONRIBOSOMAL PEPTIDE SYNTHETASE"/>
    <property type="match status" value="1"/>
</dbReference>
<dbReference type="Gene3D" id="3.40.50.1820">
    <property type="entry name" value="alpha/beta hydrolase"/>
    <property type="match status" value="1"/>
</dbReference>
<dbReference type="GO" id="GO:0004601">
    <property type="term" value="F:peroxidase activity"/>
    <property type="evidence" value="ECO:0007669"/>
    <property type="project" value="InterPro"/>
</dbReference>
<comment type="similarity">
    <text evidence="2">Belongs to the ATP-dependent AMP-binding enzyme family.</text>
</comment>
<dbReference type="PROSITE" id="PS00455">
    <property type="entry name" value="AMP_BINDING"/>
    <property type="match status" value="1"/>
</dbReference>
<dbReference type="InterPro" id="IPR020806">
    <property type="entry name" value="PKS_PP-bd"/>
</dbReference>
<dbReference type="InterPro" id="IPR029058">
    <property type="entry name" value="AB_hydrolase_fold"/>
</dbReference>
<dbReference type="RefSeq" id="WP_045702198.1">
    <property type="nucleotide sequence ID" value="NZ_JZKH01000078.1"/>
</dbReference>
<sequence>MHGGDRAALTAAQSGIWFAQQLEPANPIFNAAEYLEIQGELDPALLEAALRQVVTEAETLRVRIAQDGDELWQHVQPVPDRLLEVVDLTAEADPEAVAVARMRRTMAVALDPGRDRLYRFELLKVAPGRHLWFYCYHHVVVDGFTVALLAQRTAEVYTALAAGEPAPANPFGPLAALVAADQEYRASERFTEDRDYWAGRLADCPEPVGLAARKPVLAHGLVRRTAFLPVEHLDALRDTAREAGATWPAVVATASALYLQRATGAAEVVLGLPVATRLGKAARSLPGMVSNVVPVRVAIDPSATLAEALRLVTVELRGALKHQRYRYEDLRRDRGLLAGDQRLTGPEINIMMFDYGLSFGPHRAVVHNLSIGPSDDLSVIFYDRSDGRGLQVDFDANPELYSEAELAAHQDRFLGFLANLAATGPDQPVGRVDLLGEAERELVLHTLNDTGHPLPPTTLTQLLAGRAAAAPDAQALDFEGRSLSYRELHERADRLAHLLVERGAGPERIVALAVPRSVELVVGLLAVLKSGAAYLPIDPDYPAERISFLLADANPALLLTTEPARDRLPAELPVPQLQLDGPELAGLLADRPAGPPAVRQRPDHPAYVIYTSGSTGRPKGVLVPHRGIVNRLLWMQDAYGLGDDDRVLQKTPSGFDVSVWEFFWPLIQGATLVLARPEGHKDPAYLAALIRDRGVTTAHFVPSMLQVFLQEPAAEQCTGLRRVITSGEALLEETQGRLLRTLPGAGLHNLYGPTEASVDVTSWACRDEPGAVPIGRPVWNTRTYVLDAGLRPVAPGAPGELYLAGVQLARGYLNRQGLTAERFVADPYGPPGSRMYRTGDLAAWGPDGALRYLGRTDDQVKIRGFRIELGEIEAALAQHPELAAVAVLAREDRPGDRRLVGYVVPAAGAQPDPAQLRAHLAARMPEHQVPAAFVTLDRLPVTPNGKLDRKALPAPDFAAAVSGGRAPNGPREEIVIELFAEVLGLPRIGVDDNFFELGGHSLLATRLVNRVRETFGVEHTIRSLFEAPTPALYAARLDDGGSDDPLDVVLPLRPYGDRPAVFCVHPAGGLSWVYAGLIKNLDADRPVYGLQARGLDGEGELPGSFEEMAEDYVEQIRKVQPTGPYHLLGYSAGGVVAHVIASRLEREGEQVGLLAILDTYPGQKIAELGEQDILADLLRWVGFDRRRLGRKPLEFDQVVNLLRKLGSSMASLERHHIAAIGRVYANCRSLVNEYEPTRYGGDAVVIVASLDKVDISPTPATWSPYVAGRITPYYLDRNHNDLMKPGALAEMGRILEDELRAIDAAAEVRRPS</sequence>
<keyword evidence="8" id="KW-1185">Reference proteome</keyword>
<dbReference type="Pfam" id="PF00550">
    <property type="entry name" value="PP-binding"/>
    <property type="match status" value="1"/>
</dbReference>
<dbReference type="CDD" id="cd17646">
    <property type="entry name" value="A_NRPS_AB3403-like"/>
    <property type="match status" value="1"/>
</dbReference>
<dbReference type="InterPro" id="IPR000873">
    <property type="entry name" value="AMP-dep_synth/lig_dom"/>
</dbReference>
<name>A0A0F2T9M8_STRR3</name>
<dbReference type="PATRIC" id="fig|359131.3.peg.7157"/>
<dbReference type="EMBL" id="JZKH01000078">
    <property type="protein sequence ID" value="KJS59121.1"/>
    <property type="molecule type" value="Genomic_DNA"/>
</dbReference>
<accession>A0A0F2T9M8</accession>
<dbReference type="SMART" id="SM00824">
    <property type="entry name" value="PKS_TE"/>
    <property type="match status" value="1"/>
</dbReference>
<dbReference type="GO" id="GO:0005829">
    <property type="term" value="C:cytosol"/>
    <property type="evidence" value="ECO:0007669"/>
    <property type="project" value="TreeGrafter"/>
</dbReference>
<dbReference type="Pfam" id="PF13193">
    <property type="entry name" value="AMP-binding_C"/>
    <property type="match status" value="1"/>
</dbReference>
<dbReference type="GO" id="GO:0031177">
    <property type="term" value="F:phosphopantetheine binding"/>
    <property type="evidence" value="ECO:0007669"/>
    <property type="project" value="InterPro"/>
</dbReference>
<dbReference type="Pfam" id="PF00501">
    <property type="entry name" value="AMP-binding"/>
    <property type="match status" value="1"/>
</dbReference>
<gene>
    <name evidence="7" type="ORF">VM95_28945</name>
</gene>
<dbReference type="InterPro" id="IPR006162">
    <property type="entry name" value="Ppantetheine_attach_site"/>
</dbReference>
<evidence type="ECO:0000313" key="8">
    <source>
        <dbReference type="Proteomes" id="UP000033699"/>
    </source>
</evidence>
<dbReference type="InterPro" id="IPR001031">
    <property type="entry name" value="Thioesterase"/>
</dbReference>
<feature type="domain" description="Carrier" evidence="5">
    <location>
        <begin position="966"/>
        <end position="1041"/>
    </location>
</feature>
<dbReference type="PANTHER" id="PTHR45527:SF1">
    <property type="entry name" value="FATTY ACID SYNTHASE"/>
    <property type="match status" value="1"/>
</dbReference>
<keyword evidence="3" id="KW-0596">Phosphopantetheine</keyword>
<evidence type="ECO:0000313" key="7">
    <source>
        <dbReference type="EMBL" id="KJS59121.1"/>
    </source>
</evidence>
<comment type="caution">
    <text evidence="7">The sequence shown here is derived from an EMBL/GenBank/DDBJ whole genome shotgun (WGS) entry which is preliminary data.</text>
</comment>
<dbReference type="FunFam" id="2.30.38.10:FF:000001">
    <property type="entry name" value="Non-ribosomal peptide synthetase PvdI"/>
    <property type="match status" value="1"/>
</dbReference>
<dbReference type="InterPro" id="IPR025110">
    <property type="entry name" value="AMP-bd_C"/>
</dbReference>
<dbReference type="PROSITE" id="PS50873">
    <property type="entry name" value="PEROXIDASE_4"/>
    <property type="match status" value="1"/>
</dbReference>
<dbReference type="InterPro" id="IPR020845">
    <property type="entry name" value="AMP-binding_CS"/>
</dbReference>
<dbReference type="Pfam" id="PF00668">
    <property type="entry name" value="Condensation"/>
    <property type="match status" value="1"/>
</dbReference>
<dbReference type="InterPro" id="IPR023213">
    <property type="entry name" value="CAT-like_dom_sf"/>
</dbReference>
<dbReference type="InterPro" id="IPR010071">
    <property type="entry name" value="AA_adenyl_dom"/>
</dbReference>
<dbReference type="NCBIfam" id="TIGR01733">
    <property type="entry name" value="AA-adenyl-dom"/>
    <property type="match status" value="1"/>
</dbReference>
<dbReference type="InterPro" id="IPR036736">
    <property type="entry name" value="ACP-like_sf"/>
</dbReference>
<dbReference type="OrthoDB" id="2472181at2"/>
<dbReference type="GO" id="GO:0072330">
    <property type="term" value="P:monocarboxylic acid biosynthetic process"/>
    <property type="evidence" value="ECO:0007669"/>
    <property type="project" value="UniProtKB-ARBA"/>
</dbReference>
<proteinExistence type="inferred from homology"/>
<keyword evidence="4" id="KW-0597">Phosphoprotein</keyword>
<dbReference type="Pfam" id="PF00975">
    <property type="entry name" value="Thioesterase"/>
    <property type="match status" value="1"/>
</dbReference>
<dbReference type="GO" id="GO:0006979">
    <property type="term" value="P:response to oxidative stress"/>
    <property type="evidence" value="ECO:0007669"/>
    <property type="project" value="InterPro"/>
</dbReference>
<dbReference type="PROSITE" id="PS50075">
    <property type="entry name" value="CARRIER"/>
    <property type="match status" value="1"/>
</dbReference>
<dbReference type="GO" id="GO:0043041">
    <property type="term" value="P:amino acid activation for nonribosomal peptide biosynthetic process"/>
    <property type="evidence" value="ECO:0007669"/>
    <property type="project" value="TreeGrafter"/>
</dbReference>
<dbReference type="SMART" id="SM00823">
    <property type="entry name" value="PKS_PP"/>
    <property type="match status" value="1"/>
</dbReference>
<evidence type="ECO:0000256" key="3">
    <source>
        <dbReference type="ARBA" id="ARBA00022450"/>
    </source>
</evidence>
<feature type="domain" description="Plant heme peroxidase family profile" evidence="6">
    <location>
        <begin position="136"/>
        <end position="343"/>
    </location>
</feature>
<reference evidence="7 8" key="1">
    <citation type="submission" date="2015-02" db="EMBL/GenBank/DDBJ databases">
        <authorList>
            <person name="Ju K.-S."/>
            <person name="Doroghazi J.R."/>
            <person name="Metcalf W."/>
        </authorList>
    </citation>
    <scope>NUCLEOTIDE SEQUENCE [LARGE SCALE GENOMIC DNA]</scope>
    <source>
        <strain evidence="7 8">ATCC 31215</strain>
    </source>
</reference>
<dbReference type="Gene3D" id="3.30.559.30">
    <property type="entry name" value="Nonribosomal peptide synthetase, condensation domain"/>
    <property type="match status" value="1"/>
</dbReference>
<dbReference type="InterPro" id="IPR002016">
    <property type="entry name" value="Haem_peroxidase"/>
</dbReference>
<dbReference type="FunFam" id="3.40.50.980:FF:000002">
    <property type="entry name" value="Enterobactin synthetase component F"/>
    <property type="match status" value="1"/>
</dbReference>
<dbReference type="InterPro" id="IPR009081">
    <property type="entry name" value="PP-bd_ACP"/>
</dbReference>
<dbReference type="GO" id="GO:0020037">
    <property type="term" value="F:heme binding"/>
    <property type="evidence" value="ECO:0007669"/>
    <property type="project" value="InterPro"/>
</dbReference>
<dbReference type="Gene3D" id="3.30.559.10">
    <property type="entry name" value="Chloramphenicol acetyltransferase-like domain"/>
    <property type="match status" value="1"/>
</dbReference>
<dbReference type="Proteomes" id="UP000033699">
    <property type="component" value="Unassembled WGS sequence"/>
</dbReference>
<dbReference type="Gene3D" id="3.40.50.980">
    <property type="match status" value="2"/>
</dbReference>
<dbReference type="InterPro" id="IPR001242">
    <property type="entry name" value="Condensation_dom"/>
</dbReference>
<evidence type="ECO:0000256" key="1">
    <source>
        <dbReference type="ARBA" id="ARBA00001957"/>
    </source>
</evidence>
<protein>
    <recommendedName>
        <fullName evidence="9">Non-ribosomal peptide synthetase</fullName>
    </recommendedName>
</protein>
<dbReference type="FunFam" id="3.30.300.30:FF:000010">
    <property type="entry name" value="Enterobactin synthetase component F"/>
    <property type="match status" value="1"/>
</dbReference>
<evidence type="ECO:0008006" key="9">
    <source>
        <dbReference type="Google" id="ProtNLM"/>
    </source>
</evidence>